<reference evidence="2" key="1">
    <citation type="submission" date="2023-07" db="EMBL/GenBank/DDBJ databases">
        <authorList>
            <consortium name="CYATHOMIX"/>
        </authorList>
    </citation>
    <scope>NUCLEOTIDE SEQUENCE</scope>
    <source>
        <strain evidence="2">N/A</strain>
    </source>
</reference>
<evidence type="ECO:0000313" key="2">
    <source>
        <dbReference type="EMBL" id="CAJ0606882.1"/>
    </source>
</evidence>
<evidence type="ECO:0000313" key="3">
    <source>
        <dbReference type="Proteomes" id="UP001176961"/>
    </source>
</evidence>
<keyword evidence="1" id="KW-0812">Transmembrane</keyword>
<name>A0AA36HAX5_CYLNA</name>
<organism evidence="2 3">
    <name type="scientific">Cylicocyclus nassatus</name>
    <name type="common">Nematode worm</name>
    <dbReference type="NCBI Taxonomy" id="53992"/>
    <lineage>
        <taxon>Eukaryota</taxon>
        <taxon>Metazoa</taxon>
        <taxon>Ecdysozoa</taxon>
        <taxon>Nematoda</taxon>
        <taxon>Chromadorea</taxon>
        <taxon>Rhabditida</taxon>
        <taxon>Rhabditina</taxon>
        <taxon>Rhabditomorpha</taxon>
        <taxon>Strongyloidea</taxon>
        <taxon>Strongylidae</taxon>
        <taxon>Cylicocyclus</taxon>
    </lineage>
</organism>
<dbReference type="AlphaFoldDB" id="A0AA36HAX5"/>
<dbReference type="EMBL" id="CATQJL010000316">
    <property type="protein sequence ID" value="CAJ0606882.1"/>
    <property type="molecule type" value="Genomic_DNA"/>
</dbReference>
<accession>A0AA36HAX5</accession>
<keyword evidence="1" id="KW-1133">Transmembrane helix</keyword>
<comment type="caution">
    <text evidence="2">The sequence shown here is derived from an EMBL/GenBank/DDBJ whole genome shotgun (WGS) entry which is preliminary data.</text>
</comment>
<dbReference type="Proteomes" id="UP001176961">
    <property type="component" value="Unassembled WGS sequence"/>
</dbReference>
<keyword evidence="1" id="KW-0472">Membrane</keyword>
<protein>
    <submittedName>
        <fullName evidence="2">Uncharacterized protein</fullName>
    </submittedName>
</protein>
<keyword evidence="3" id="KW-1185">Reference proteome</keyword>
<gene>
    <name evidence="2" type="ORF">CYNAS_LOCUS18865</name>
</gene>
<evidence type="ECO:0000256" key="1">
    <source>
        <dbReference type="SAM" id="Phobius"/>
    </source>
</evidence>
<sequence length="75" mass="8614">MSDSNLQDVILTAAIVNGTDTRLAEDELSSPITMFQFILFNCCVAIFGYYVWLIFPRPKTNDNLRLEQQARSKIR</sequence>
<proteinExistence type="predicted"/>
<feature type="transmembrane region" description="Helical" evidence="1">
    <location>
        <begin position="34"/>
        <end position="55"/>
    </location>
</feature>